<dbReference type="KEGG" id="mshj:MSHI_16630"/>
<name>A0A7I7MPP4_9MYCO</name>
<sequence length="102" mass="10447">MLRPGDDATLVCERRGTTPLATLTRDRSTAGCDGPTRSVLLGQAGCSSEGFPVMAGSTPLGRFYRSPAYPNHGGEIPFDHGGGHTIACSDLTPATGGIAGWA</sequence>
<dbReference type="AlphaFoldDB" id="A0A7I7MPP4"/>
<evidence type="ECO:0000313" key="1">
    <source>
        <dbReference type="EMBL" id="BBX73757.1"/>
    </source>
</evidence>
<protein>
    <submittedName>
        <fullName evidence="1">Uncharacterized protein</fullName>
    </submittedName>
</protein>
<evidence type="ECO:0000313" key="2">
    <source>
        <dbReference type="Proteomes" id="UP000467236"/>
    </source>
</evidence>
<dbReference type="EMBL" id="AP022575">
    <property type="protein sequence ID" value="BBX73757.1"/>
    <property type="molecule type" value="Genomic_DNA"/>
</dbReference>
<gene>
    <name evidence="1" type="ORF">MSHI_16630</name>
</gene>
<proteinExistence type="predicted"/>
<accession>A0A7I7MPP4</accession>
<dbReference type="Proteomes" id="UP000467236">
    <property type="component" value="Chromosome"/>
</dbReference>
<keyword evidence="2" id="KW-1185">Reference proteome</keyword>
<reference evidence="1 2" key="1">
    <citation type="journal article" date="2019" name="Emerg. Microbes Infect.">
        <title>Comprehensive subspecies identification of 175 nontuberculous mycobacteria species based on 7547 genomic profiles.</title>
        <authorList>
            <person name="Matsumoto Y."/>
            <person name="Kinjo T."/>
            <person name="Motooka D."/>
            <person name="Nabeya D."/>
            <person name="Jung N."/>
            <person name="Uechi K."/>
            <person name="Horii T."/>
            <person name="Iida T."/>
            <person name="Fujita J."/>
            <person name="Nakamura S."/>
        </authorList>
    </citation>
    <scope>NUCLEOTIDE SEQUENCE [LARGE SCALE GENOMIC DNA]</scope>
    <source>
        <strain evidence="1 2">JCM 14233</strain>
    </source>
</reference>
<organism evidence="1 2">
    <name type="scientific">Mycobacterium shinjukuense</name>
    <dbReference type="NCBI Taxonomy" id="398694"/>
    <lineage>
        <taxon>Bacteria</taxon>
        <taxon>Bacillati</taxon>
        <taxon>Actinomycetota</taxon>
        <taxon>Actinomycetes</taxon>
        <taxon>Mycobacteriales</taxon>
        <taxon>Mycobacteriaceae</taxon>
        <taxon>Mycobacterium</taxon>
    </lineage>
</organism>